<feature type="compositionally biased region" description="Basic and acidic residues" evidence="1">
    <location>
        <begin position="32"/>
        <end position="47"/>
    </location>
</feature>
<proteinExistence type="predicted"/>
<feature type="compositionally biased region" description="Gly residues" evidence="1">
    <location>
        <begin position="251"/>
        <end position="273"/>
    </location>
</feature>
<protein>
    <submittedName>
        <fullName evidence="3">Uncharacterized protein</fullName>
    </submittedName>
</protein>
<evidence type="ECO:0000313" key="3">
    <source>
        <dbReference type="EMBL" id="KAI1709134.1"/>
    </source>
</evidence>
<dbReference type="EMBL" id="JAKKPZ010000032">
    <property type="protein sequence ID" value="KAI1709134.1"/>
    <property type="molecule type" value="Genomic_DNA"/>
</dbReference>
<dbReference type="AlphaFoldDB" id="A0AAD4MWU3"/>
<dbReference type="Proteomes" id="UP001201812">
    <property type="component" value="Unassembled WGS sequence"/>
</dbReference>
<keyword evidence="4" id="KW-1185">Reference proteome</keyword>
<feature type="signal peptide" evidence="2">
    <location>
        <begin position="1"/>
        <end position="23"/>
    </location>
</feature>
<keyword evidence="2" id="KW-0732">Signal</keyword>
<feature type="chain" id="PRO_5042132998" evidence="2">
    <location>
        <begin position="24"/>
        <end position="279"/>
    </location>
</feature>
<sequence>MRAKLLLAFALVLLLITIDFNEAKRRKKKNKKDNAHMDITLDKESGKHHSGKHHSKAPSEHKKGGKAHAGKGGDITAIATKYLGKLEKIMEMIKEFHFAVVYPVIAKLSGRKDLGKINFGDKQVKKYGKKLAALFYGKKKSKKNYKTQATVNRSIEKKAVSAGKKLFKAAVATLENCPCKKYPQSELVKIPKPLQEKLRKATEAVQVGAGEMNFFVQKIKCIRQHGKNCNMANTAKEHYQRNGPMDLQKGIDGGIGGKGGNAGGMGGAGGNPGQSGKHQ</sequence>
<name>A0AAD4MWU3_9BILA</name>
<comment type="caution">
    <text evidence="3">The sequence shown here is derived from an EMBL/GenBank/DDBJ whole genome shotgun (WGS) entry which is preliminary data.</text>
</comment>
<evidence type="ECO:0000313" key="4">
    <source>
        <dbReference type="Proteomes" id="UP001201812"/>
    </source>
</evidence>
<evidence type="ECO:0000256" key="1">
    <source>
        <dbReference type="SAM" id="MobiDB-lite"/>
    </source>
</evidence>
<organism evidence="3 4">
    <name type="scientific">Ditylenchus destructor</name>
    <dbReference type="NCBI Taxonomy" id="166010"/>
    <lineage>
        <taxon>Eukaryota</taxon>
        <taxon>Metazoa</taxon>
        <taxon>Ecdysozoa</taxon>
        <taxon>Nematoda</taxon>
        <taxon>Chromadorea</taxon>
        <taxon>Rhabditida</taxon>
        <taxon>Tylenchina</taxon>
        <taxon>Tylenchomorpha</taxon>
        <taxon>Sphaerularioidea</taxon>
        <taxon>Anguinidae</taxon>
        <taxon>Anguininae</taxon>
        <taxon>Ditylenchus</taxon>
    </lineage>
</organism>
<feature type="region of interest" description="Disordered" evidence="1">
    <location>
        <begin position="26"/>
        <end position="72"/>
    </location>
</feature>
<accession>A0AAD4MWU3</accession>
<evidence type="ECO:0000256" key="2">
    <source>
        <dbReference type="SAM" id="SignalP"/>
    </source>
</evidence>
<gene>
    <name evidence="3" type="ORF">DdX_11532</name>
</gene>
<feature type="region of interest" description="Disordered" evidence="1">
    <location>
        <begin position="243"/>
        <end position="279"/>
    </location>
</feature>
<reference evidence="3" key="1">
    <citation type="submission" date="2022-01" db="EMBL/GenBank/DDBJ databases">
        <title>Genome Sequence Resource for Two Populations of Ditylenchus destructor, the Migratory Endoparasitic Phytonematode.</title>
        <authorList>
            <person name="Zhang H."/>
            <person name="Lin R."/>
            <person name="Xie B."/>
        </authorList>
    </citation>
    <scope>NUCLEOTIDE SEQUENCE</scope>
    <source>
        <strain evidence="3">BazhouSP</strain>
    </source>
</reference>